<evidence type="ECO:0000259" key="11">
    <source>
        <dbReference type="Pfam" id="PF01316"/>
    </source>
</evidence>
<keyword evidence="7 8" id="KW-0804">Transcription</keyword>
<dbReference type="eggNOG" id="COG1438">
    <property type="taxonomic scope" value="Bacteria"/>
</dbReference>
<evidence type="ECO:0000256" key="4">
    <source>
        <dbReference type="ARBA" id="ARBA00022491"/>
    </source>
</evidence>
<evidence type="ECO:0000256" key="3">
    <source>
        <dbReference type="ARBA" id="ARBA00022490"/>
    </source>
</evidence>
<keyword evidence="6 8" id="KW-0238">DNA-binding</keyword>
<keyword evidence="4 8" id="KW-0678">Repressor</keyword>
<comment type="function">
    <text evidence="8">Regulates arginine biosynthesis genes.</text>
</comment>
<dbReference type="GO" id="GO:1900079">
    <property type="term" value="P:regulation of arginine biosynthetic process"/>
    <property type="evidence" value="ECO:0007669"/>
    <property type="project" value="UniProtKB-UniRule"/>
</dbReference>
<dbReference type="STRING" id="471856.Jden_1116"/>
<dbReference type="InterPro" id="IPR036388">
    <property type="entry name" value="WH-like_DNA-bd_sf"/>
</dbReference>
<gene>
    <name evidence="8" type="primary">argR</name>
    <name evidence="13" type="ordered locus">Jden_1116</name>
</gene>
<dbReference type="NCBIfam" id="TIGR01529">
    <property type="entry name" value="argR_whole"/>
    <property type="match status" value="1"/>
</dbReference>
<feature type="domain" description="Arginine repressor DNA-binding" evidence="11">
    <location>
        <begin position="14"/>
        <end position="80"/>
    </location>
</feature>
<keyword evidence="5 8" id="KW-0805">Transcription regulation</keyword>
<dbReference type="PANTHER" id="PTHR34471:SF1">
    <property type="entry name" value="ARGININE REPRESSOR"/>
    <property type="match status" value="1"/>
</dbReference>
<dbReference type="HAMAP" id="MF_00173">
    <property type="entry name" value="Arg_repressor"/>
    <property type="match status" value="1"/>
</dbReference>
<evidence type="ECO:0000256" key="1">
    <source>
        <dbReference type="ARBA" id="ARBA00004496"/>
    </source>
</evidence>
<organism evidence="13 14">
    <name type="scientific">Jonesia denitrificans (strain ATCC 14870 / DSM 20603 / BCRC 15368 / CIP 55.134 / JCM 11481 / NBRC 15587 / NCTC 10816 / Prevot 55134)</name>
    <name type="common">Listeria denitrificans</name>
    <dbReference type="NCBI Taxonomy" id="471856"/>
    <lineage>
        <taxon>Bacteria</taxon>
        <taxon>Bacillati</taxon>
        <taxon>Actinomycetota</taxon>
        <taxon>Actinomycetes</taxon>
        <taxon>Micrococcales</taxon>
        <taxon>Jonesiaceae</taxon>
        <taxon>Jonesia</taxon>
    </lineage>
</organism>
<dbReference type="InterPro" id="IPR036251">
    <property type="entry name" value="Arg_repress_C_sf"/>
</dbReference>
<dbReference type="GO" id="GO:0051259">
    <property type="term" value="P:protein complex oligomerization"/>
    <property type="evidence" value="ECO:0007669"/>
    <property type="project" value="InterPro"/>
</dbReference>
<dbReference type="InterPro" id="IPR036390">
    <property type="entry name" value="WH_DNA-bd_sf"/>
</dbReference>
<evidence type="ECO:0000313" key="13">
    <source>
        <dbReference type="EMBL" id="ACV08772.1"/>
    </source>
</evidence>
<dbReference type="GO" id="GO:0006526">
    <property type="term" value="P:L-arginine biosynthetic process"/>
    <property type="evidence" value="ECO:0007669"/>
    <property type="project" value="UniProtKB-UniPathway"/>
</dbReference>
<dbReference type="Gene3D" id="3.30.1360.40">
    <property type="match status" value="1"/>
</dbReference>
<dbReference type="UniPathway" id="UPA00068"/>
<dbReference type="PANTHER" id="PTHR34471">
    <property type="entry name" value="ARGININE REPRESSOR"/>
    <property type="match status" value="1"/>
</dbReference>
<reference evidence="13 14" key="1">
    <citation type="journal article" date="2009" name="Stand. Genomic Sci.">
        <title>Complete genome sequence of Jonesia denitrificans type strain (Prevot 55134).</title>
        <authorList>
            <person name="Pukall R."/>
            <person name="Gehrich-Schroter G."/>
            <person name="Lapidus A."/>
            <person name="Nolan M."/>
            <person name="Glavina Del Rio T."/>
            <person name="Lucas S."/>
            <person name="Chen F."/>
            <person name="Tice H."/>
            <person name="Pitluck S."/>
            <person name="Cheng J.F."/>
            <person name="Copeland A."/>
            <person name="Saunders E."/>
            <person name="Brettin T."/>
            <person name="Detter J.C."/>
            <person name="Bruce D."/>
            <person name="Goodwin L."/>
            <person name="Pati A."/>
            <person name="Ivanova N."/>
            <person name="Mavromatis K."/>
            <person name="Ovchinnikova G."/>
            <person name="Chen A."/>
            <person name="Palaniappan K."/>
            <person name="Land M."/>
            <person name="Hauser L."/>
            <person name="Chang Y.J."/>
            <person name="Jeffries C.D."/>
            <person name="Chain P."/>
            <person name="Goker M."/>
            <person name="Bristow J."/>
            <person name="Eisen J.A."/>
            <person name="Markowitz V."/>
            <person name="Hugenholtz P."/>
            <person name="Kyrpides N.C."/>
            <person name="Klenk H.P."/>
            <person name="Han C."/>
        </authorList>
    </citation>
    <scope>NUCLEOTIDE SEQUENCE [LARGE SCALE GENOMIC DNA]</scope>
    <source>
        <strain evidence="14">ATCC 14870 / DSM 20603 / BCRC 15368 / CIP 55.134 / JCM 11481 / NBRC 15587 / NCTC 10816 / Prevot 55134</strain>
    </source>
</reference>
<protein>
    <recommendedName>
        <fullName evidence="8 9">Arginine repressor</fullName>
    </recommendedName>
</protein>
<evidence type="ECO:0000256" key="8">
    <source>
        <dbReference type="HAMAP-Rule" id="MF_00173"/>
    </source>
</evidence>
<name>C7R3R5_JONDD</name>
<dbReference type="GO" id="GO:0003677">
    <property type="term" value="F:DNA binding"/>
    <property type="evidence" value="ECO:0007669"/>
    <property type="project" value="UniProtKB-KW"/>
</dbReference>
<dbReference type="GO" id="GO:0003700">
    <property type="term" value="F:DNA-binding transcription factor activity"/>
    <property type="evidence" value="ECO:0007669"/>
    <property type="project" value="UniProtKB-UniRule"/>
</dbReference>
<dbReference type="InterPro" id="IPR020900">
    <property type="entry name" value="Arg_repress_DNA-bd"/>
</dbReference>
<sequence length="195" mass="20873">MVGEQLMSSTLPPTKAARHARIAHILTHQAIHSQAELARALEVDGLYVTQATLSRDLIELRAEKIRDARGGLIYRVTPEGAEQVRSSQRESETAIARLARLCAELLISAQSSGQLVVLRTPPGAAQFLGSAIDTSAMDGVMGTIAGDDTVLVITREDTNGTDIAQRFMVLAGDTTSDKNDDPQRSSAHETGSRTP</sequence>
<dbReference type="SUPFAM" id="SSF55252">
    <property type="entry name" value="C-terminal domain of arginine repressor"/>
    <property type="match status" value="1"/>
</dbReference>
<evidence type="ECO:0000256" key="10">
    <source>
        <dbReference type="SAM" id="MobiDB-lite"/>
    </source>
</evidence>
<feature type="region of interest" description="Disordered" evidence="10">
    <location>
        <begin position="172"/>
        <end position="195"/>
    </location>
</feature>
<keyword evidence="8" id="KW-0028">Amino-acid biosynthesis</keyword>
<keyword evidence="3 8" id="KW-0963">Cytoplasm</keyword>
<evidence type="ECO:0000256" key="2">
    <source>
        <dbReference type="ARBA" id="ARBA00008316"/>
    </source>
</evidence>
<dbReference type="GO" id="GO:0005737">
    <property type="term" value="C:cytoplasm"/>
    <property type="evidence" value="ECO:0007669"/>
    <property type="project" value="UniProtKB-SubCell"/>
</dbReference>
<keyword evidence="8" id="KW-0055">Arginine biosynthesis</keyword>
<evidence type="ECO:0000313" key="14">
    <source>
        <dbReference type="Proteomes" id="UP000000628"/>
    </source>
</evidence>
<proteinExistence type="inferred from homology"/>
<dbReference type="Gene3D" id="1.10.10.10">
    <property type="entry name" value="Winged helix-like DNA-binding domain superfamily/Winged helix DNA-binding domain"/>
    <property type="match status" value="1"/>
</dbReference>
<dbReference type="EMBL" id="CP001706">
    <property type="protein sequence ID" value="ACV08772.1"/>
    <property type="molecule type" value="Genomic_DNA"/>
</dbReference>
<keyword evidence="14" id="KW-1185">Reference proteome</keyword>
<accession>C7R3R5</accession>
<dbReference type="HOGENOM" id="CLU_097103_1_1_11"/>
<feature type="compositionally biased region" description="Basic and acidic residues" evidence="10">
    <location>
        <begin position="175"/>
        <end position="195"/>
    </location>
</feature>
<dbReference type="Pfam" id="PF02863">
    <property type="entry name" value="Arg_repressor_C"/>
    <property type="match status" value="1"/>
</dbReference>
<comment type="similarity">
    <text evidence="2 8">Belongs to the ArgR family.</text>
</comment>
<evidence type="ECO:0000256" key="6">
    <source>
        <dbReference type="ARBA" id="ARBA00023125"/>
    </source>
</evidence>
<comment type="pathway">
    <text evidence="8">Amino-acid biosynthesis; L-arginine biosynthesis [regulation].</text>
</comment>
<dbReference type="AlphaFoldDB" id="C7R3R5"/>
<dbReference type="Pfam" id="PF01316">
    <property type="entry name" value="Arg_repressor"/>
    <property type="match status" value="1"/>
</dbReference>
<dbReference type="NCBIfam" id="NF002880">
    <property type="entry name" value="PRK03341.1"/>
    <property type="match status" value="1"/>
</dbReference>
<dbReference type="PRINTS" id="PR01467">
    <property type="entry name" value="ARGREPRESSOR"/>
</dbReference>
<feature type="domain" description="Arginine repressor C-terminal" evidence="12">
    <location>
        <begin position="103"/>
        <end position="167"/>
    </location>
</feature>
<evidence type="ECO:0000256" key="9">
    <source>
        <dbReference type="NCBIfam" id="TIGR01529"/>
    </source>
</evidence>
<evidence type="ECO:0000259" key="12">
    <source>
        <dbReference type="Pfam" id="PF02863"/>
    </source>
</evidence>
<dbReference type="InterPro" id="IPR001669">
    <property type="entry name" value="Arg_repress"/>
</dbReference>
<evidence type="ECO:0000256" key="7">
    <source>
        <dbReference type="ARBA" id="ARBA00023163"/>
    </source>
</evidence>
<dbReference type="SUPFAM" id="SSF46785">
    <property type="entry name" value="Winged helix' DNA-binding domain"/>
    <property type="match status" value="1"/>
</dbReference>
<dbReference type="GO" id="GO:0034618">
    <property type="term" value="F:arginine binding"/>
    <property type="evidence" value="ECO:0007669"/>
    <property type="project" value="InterPro"/>
</dbReference>
<dbReference type="KEGG" id="jde:Jden_1116"/>
<dbReference type="Proteomes" id="UP000000628">
    <property type="component" value="Chromosome"/>
</dbReference>
<evidence type="ECO:0000256" key="5">
    <source>
        <dbReference type="ARBA" id="ARBA00023015"/>
    </source>
</evidence>
<dbReference type="InterPro" id="IPR020899">
    <property type="entry name" value="Arg_repress_C"/>
</dbReference>
<comment type="subcellular location">
    <subcellularLocation>
        <location evidence="1 8">Cytoplasm</location>
    </subcellularLocation>
</comment>